<dbReference type="EnsemblPlants" id="KEH23158">
    <property type="protein sequence ID" value="KEH23158"/>
    <property type="gene ID" value="MTR_7g068430"/>
</dbReference>
<dbReference type="EMBL" id="CM001223">
    <property type="protein sequence ID" value="KEH23158.1"/>
    <property type="molecule type" value="Genomic_DNA"/>
</dbReference>
<evidence type="ECO:0000313" key="1">
    <source>
        <dbReference type="EMBL" id="KEH23158.1"/>
    </source>
</evidence>
<dbReference type="Proteomes" id="UP000002051">
    <property type="component" value="Unassembled WGS sequence"/>
</dbReference>
<evidence type="ECO:0000313" key="3">
    <source>
        <dbReference type="Proteomes" id="UP000002051"/>
    </source>
</evidence>
<reference evidence="1 3" key="1">
    <citation type="journal article" date="2011" name="Nature">
        <title>The Medicago genome provides insight into the evolution of rhizobial symbioses.</title>
        <authorList>
            <person name="Young N.D."/>
            <person name="Debelle F."/>
            <person name="Oldroyd G.E."/>
            <person name="Geurts R."/>
            <person name="Cannon S.B."/>
            <person name="Udvardi M.K."/>
            <person name="Benedito V.A."/>
            <person name="Mayer K.F."/>
            <person name="Gouzy J."/>
            <person name="Schoof H."/>
            <person name="Van de Peer Y."/>
            <person name="Proost S."/>
            <person name="Cook D.R."/>
            <person name="Meyers B.C."/>
            <person name="Spannagl M."/>
            <person name="Cheung F."/>
            <person name="De Mita S."/>
            <person name="Krishnakumar V."/>
            <person name="Gundlach H."/>
            <person name="Zhou S."/>
            <person name="Mudge J."/>
            <person name="Bharti A.K."/>
            <person name="Murray J.D."/>
            <person name="Naoumkina M.A."/>
            <person name="Rosen B."/>
            <person name="Silverstein K.A."/>
            <person name="Tang H."/>
            <person name="Rombauts S."/>
            <person name="Zhao P.X."/>
            <person name="Zhou P."/>
            <person name="Barbe V."/>
            <person name="Bardou P."/>
            <person name="Bechner M."/>
            <person name="Bellec A."/>
            <person name="Berger A."/>
            <person name="Berges H."/>
            <person name="Bidwell S."/>
            <person name="Bisseling T."/>
            <person name="Choisne N."/>
            <person name="Couloux A."/>
            <person name="Denny R."/>
            <person name="Deshpande S."/>
            <person name="Dai X."/>
            <person name="Doyle J.J."/>
            <person name="Dudez A.M."/>
            <person name="Farmer A.D."/>
            <person name="Fouteau S."/>
            <person name="Franken C."/>
            <person name="Gibelin C."/>
            <person name="Gish J."/>
            <person name="Goldstein S."/>
            <person name="Gonzalez A.J."/>
            <person name="Green P.J."/>
            <person name="Hallab A."/>
            <person name="Hartog M."/>
            <person name="Hua A."/>
            <person name="Humphray S.J."/>
            <person name="Jeong D.H."/>
            <person name="Jing Y."/>
            <person name="Jocker A."/>
            <person name="Kenton S.M."/>
            <person name="Kim D.J."/>
            <person name="Klee K."/>
            <person name="Lai H."/>
            <person name="Lang C."/>
            <person name="Lin S."/>
            <person name="Macmil S.L."/>
            <person name="Magdelenat G."/>
            <person name="Matthews L."/>
            <person name="McCorrison J."/>
            <person name="Monaghan E.L."/>
            <person name="Mun J.H."/>
            <person name="Najar F.Z."/>
            <person name="Nicholson C."/>
            <person name="Noirot C."/>
            <person name="O'Bleness M."/>
            <person name="Paule C.R."/>
            <person name="Poulain J."/>
            <person name="Prion F."/>
            <person name="Qin B."/>
            <person name="Qu C."/>
            <person name="Retzel E.F."/>
            <person name="Riddle C."/>
            <person name="Sallet E."/>
            <person name="Samain S."/>
            <person name="Samson N."/>
            <person name="Sanders I."/>
            <person name="Saurat O."/>
            <person name="Scarpelli C."/>
            <person name="Schiex T."/>
            <person name="Segurens B."/>
            <person name="Severin A.J."/>
            <person name="Sherrier D.J."/>
            <person name="Shi R."/>
            <person name="Sims S."/>
            <person name="Singer S.R."/>
            <person name="Sinharoy S."/>
            <person name="Sterck L."/>
            <person name="Viollet A."/>
            <person name="Wang B.B."/>
            <person name="Wang K."/>
            <person name="Wang M."/>
            <person name="Wang X."/>
            <person name="Warfsmann J."/>
            <person name="Weissenbach J."/>
            <person name="White D.D."/>
            <person name="White J.D."/>
            <person name="Wiley G.B."/>
            <person name="Wincker P."/>
            <person name="Xing Y."/>
            <person name="Yang L."/>
            <person name="Yao Z."/>
            <person name="Ying F."/>
            <person name="Zhai J."/>
            <person name="Zhou L."/>
            <person name="Zuber A."/>
            <person name="Denarie J."/>
            <person name="Dixon R.A."/>
            <person name="May G.D."/>
            <person name="Schwartz D.C."/>
            <person name="Rogers J."/>
            <person name="Quetier F."/>
            <person name="Town C.D."/>
            <person name="Roe B.A."/>
        </authorList>
    </citation>
    <scope>NUCLEOTIDE SEQUENCE [LARGE SCALE GENOMIC DNA]</scope>
    <source>
        <strain evidence="1">A17</strain>
        <strain evidence="2 3">cv. Jemalong A17</strain>
    </source>
</reference>
<dbReference type="AlphaFoldDB" id="A0A072U1V0"/>
<proteinExistence type="predicted"/>
<dbReference type="HOGENOM" id="CLU_2100543_0_0_1"/>
<organism evidence="1 3">
    <name type="scientific">Medicago truncatula</name>
    <name type="common">Barrel medic</name>
    <name type="synonym">Medicago tribuloides</name>
    <dbReference type="NCBI Taxonomy" id="3880"/>
    <lineage>
        <taxon>Eukaryota</taxon>
        <taxon>Viridiplantae</taxon>
        <taxon>Streptophyta</taxon>
        <taxon>Embryophyta</taxon>
        <taxon>Tracheophyta</taxon>
        <taxon>Spermatophyta</taxon>
        <taxon>Magnoliopsida</taxon>
        <taxon>eudicotyledons</taxon>
        <taxon>Gunneridae</taxon>
        <taxon>Pentapetalae</taxon>
        <taxon>rosids</taxon>
        <taxon>fabids</taxon>
        <taxon>Fabales</taxon>
        <taxon>Fabaceae</taxon>
        <taxon>Papilionoideae</taxon>
        <taxon>50 kb inversion clade</taxon>
        <taxon>NPAAA clade</taxon>
        <taxon>Hologalegina</taxon>
        <taxon>IRL clade</taxon>
        <taxon>Trifolieae</taxon>
        <taxon>Medicago</taxon>
    </lineage>
</organism>
<dbReference type="ExpressionAtlas" id="A0A072U1V0">
    <property type="expression patterns" value="differential"/>
</dbReference>
<reference evidence="1 3" key="2">
    <citation type="journal article" date="2014" name="BMC Genomics">
        <title>An improved genome release (version Mt4.0) for the model legume Medicago truncatula.</title>
        <authorList>
            <person name="Tang H."/>
            <person name="Krishnakumar V."/>
            <person name="Bidwell S."/>
            <person name="Rosen B."/>
            <person name="Chan A."/>
            <person name="Zhou S."/>
            <person name="Gentzbittel L."/>
            <person name="Childs K.L."/>
            <person name="Yandell M."/>
            <person name="Gundlach H."/>
            <person name="Mayer K.F."/>
            <person name="Schwartz D.C."/>
            <person name="Town C.D."/>
        </authorList>
    </citation>
    <scope>GENOME REANNOTATION</scope>
    <source>
        <strain evidence="1">A17</strain>
        <strain evidence="2 3">cv. Jemalong A17</strain>
    </source>
</reference>
<reference evidence="2" key="3">
    <citation type="submission" date="2015-04" db="UniProtKB">
        <authorList>
            <consortium name="EnsemblPlants"/>
        </authorList>
    </citation>
    <scope>IDENTIFICATION</scope>
    <source>
        <strain evidence="2">cv. Jemalong A17</strain>
    </source>
</reference>
<protein>
    <submittedName>
        <fullName evidence="1 2">Uncharacterized protein</fullName>
    </submittedName>
</protein>
<accession>A0A072U1V0</accession>
<evidence type="ECO:0000313" key="2">
    <source>
        <dbReference type="EnsemblPlants" id="KEH23158"/>
    </source>
</evidence>
<name>A0A072U1V0_MEDTR</name>
<keyword evidence="3" id="KW-1185">Reference proteome</keyword>
<gene>
    <name evidence="1" type="ordered locus">MTR_7g068430</name>
</gene>
<sequence>MANQVIKEVKNGTMNMNDEGMERKWRDKTNEVRVTFFTERTKIINCAKKAWNHILEAHIKRRREMLNAFNMLNGRMVGQAEDDVAQNKWFVGRVHYTRLTGATGLSPDIERECGGG</sequence>